<organism evidence="10 11">
    <name type="scientific">Cutaneotrichosporon oleaginosum</name>
    <dbReference type="NCBI Taxonomy" id="879819"/>
    <lineage>
        <taxon>Eukaryota</taxon>
        <taxon>Fungi</taxon>
        <taxon>Dikarya</taxon>
        <taxon>Basidiomycota</taxon>
        <taxon>Agaricomycotina</taxon>
        <taxon>Tremellomycetes</taxon>
        <taxon>Trichosporonales</taxon>
        <taxon>Trichosporonaceae</taxon>
        <taxon>Cutaneotrichosporon</taxon>
    </lineage>
</organism>
<accession>A0A0J1AWT3</accession>
<evidence type="ECO:0000256" key="5">
    <source>
        <dbReference type="ARBA" id="ARBA00022989"/>
    </source>
</evidence>
<gene>
    <name evidence="10" type="ORF">CC85DRAFT_288244</name>
</gene>
<evidence type="ECO:0000259" key="9">
    <source>
        <dbReference type="PROSITE" id="PS51751"/>
    </source>
</evidence>
<evidence type="ECO:0000256" key="3">
    <source>
        <dbReference type="ARBA" id="ARBA00022692"/>
    </source>
</evidence>
<evidence type="ECO:0000256" key="2">
    <source>
        <dbReference type="ARBA" id="ARBA00009096"/>
    </source>
</evidence>
<evidence type="ECO:0000256" key="4">
    <source>
        <dbReference type="ARBA" id="ARBA00022824"/>
    </source>
</evidence>
<evidence type="ECO:0000256" key="1">
    <source>
        <dbReference type="ARBA" id="ARBA00004477"/>
    </source>
</evidence>
<dbReference type="PANTHER" id="PTHR31204:SF1">
    <property type="entry name" value="SIGMA INTRACELLULAR RECEPTOR 2"/>
    <property type="match status" value="1"/>
</dbReference>
<dbReference type="RefSeq" id="XP_018276245.1">
    <property type="nucleotide sequence ID" value="XM_018424182.1"/>
</dbReference>
<dbReference type="InterPro" id="IPR051987">
    <property type="entry name" value="Sigma-2_receptor-like"/>
</dbReference>
<dbReference type="AlphaFoldDB" id="A0A0J1AWT3"/>
<evidence type="ECO:0000256" key="8">
    <source>
        <dbReference type="SAM" id="Phobius"/>
    </source>
</evidence>
<keyword evidence="3 7" id="KW-0812">Transmembrane</keyword>
<feature type="transmembrane region" description="Helical" evidence="8">
    <location>
        <begin position="171"/>
        <end position="190"/>
    </location>
</feature>
<keyword evidence="5 7" id="KW-1133">Transmembrane helix</keyword>
<protein>
    <recommendedName>
        <fullName evidence="9">EXPERA domain-containing protein</fullName>
    </recommendedName>
</protein>
<dbReference type="GO" id="GO:0005789">
    <property type="term" value="C:endoplasmic reticulum membrane"/>
    <property type="evidence" value="ECO:0007669"/>
    <property type="project" value="UniProtKB-SubCell"/>
</dbReference>
<name>A0A0J1AWT3_9TREE</name>
<dbReference type="PIRSF" id="PIRSF031032">
    <property type="entry name" value="TMP_97_prd"/>
    <property type="match status" value="1"/>
</dbReference>
<feature type="domain" description="EXPERA" evidence="9">
    <location>
        <begin position="9"/>
        <end position="182"/>
    </location>
</feature>
<dbReference type="GeneID" id="28984785"/>
<keyword evidence="6 7" id="KW-0472">Membrane</keyword>
<dbReference type="OrthoDB" id="433124at2759"/>
<dbReference type="PROSITE" id="PS51751">
    <property type="entry name" value="EXPERA"/>
    <property type="match status" value="1"/>
</dbReference>
<keyword evidence="11" id="KW-1185">Reference proteome</keyword>
<evidence type="ECO:0000313" key="10">
    <source>
        <dbReference type="EMBL" id="KLT39754.1"/>
    </source>
</evidence>
<comment type="subcellular location">
    <subcellularLocation>
        <location evidence="1">Endoplasmic reticulum membrane</location>
        <topology evidence="1">Multi-pass membrane protein</topology>
    </subcellularLocation>
</comment>
<feature type="transmembrane region" description="Helical" evidence="8">
    <location>
        <begin position="74"/>
        <end position="94"/>
    </location>
</feature>
<evidence type="ECO:0000313" key="11">
    <source>
        <dbReference type="Proteomes" id="UP000053611"/>
    </source>
</evidence>
<dbReference type="Pfam" id="PF05241">
    <property type="entry name" value="EBP"/>
    <property type="match status" value="1"/>
</dbReference>
<dbReference type="EMBL" id="KQ087250">
    <property type="protein sequence ID" value="KLT39754.1"/>
    <property type="molecule type" value="Genomic_DNA"/>
</dbReference>
<dbReference type="PANTHER" id="PTHR31204">
    <property type="entry name" value="SIGMA INTRACELLULAR RECEPTOR 2"/>
    <property type="match status" value="1"/>
</dbReference>
<feature type="transmembrane region" description="Helical" evidence="8">
    <location>
        <begin position="12"/>
        <end position="33"/>
    </location>
</feature>
<keyword evidence="4" id="KW-0256">Endoplasmic reticulum</keyword>
<sequence>MSRFAGRSCDRVYFLFLVSHIPATLMMDAQAVYPKWLVPGALESFGKWYIGLFRDPVMTGVLTRDGSMDFMMPFFYLEVVFQLPCFVLGAMGLWRSRNALGETERSVLTDQAPISRGLSLTQDDKRVWPLLVAYGASTATTLLPVLQSLLWDTNTSPPLTTFELASLLSCYIPYLVVPLMMAVDLGLRLTKLIGGGVRKKV</sequence>
<comment type="similarity">
    <text evidence="2">Belongs to the TMEM97/sigma-2 receptor family.</text>
</comment>
<dbReference type="Proteomes" id="UP000053611">
    <property type="component" value="Unassembled WGS sequence"/>
</dbReference>
<evidence type="ECO:0000256" key="7">
    <source>
        <dbReference type="PROSITE-ProRule" id="PRU01087"/>
    </source>
</evidence>
<feature type="transmembrane region" description="Helical" evidence="8">
    <location>
        <begin position="127"/>
        <end position="151"/>
    </location>
</feature>
<dbReference type="STRING" id="879819.A0A0J1AWT3"/>
<reference evidence="10 11" key="1">
    <citation type="submission" date="2015-03" db="EMBL/GenBank/DDBJ databases">
        <title>Genomics and transcriptomics of the oil-accumulating basidiomycete yeast T. oleaginosus allow insights into substrate utilization and the diverse evolutionary trajectories of mating systems in fungi.</title>
        <authorList>
            <consortium name="DOE Joint Genome Institute"/>
            <person name="Kourist R."/>
            <person name="Kracht O."/>
            <person name="Bracharz F."/>
            <person name="Lipzen A."/>
            <person name="Nolan M."/>
            <person name="Ohm R."/>
            <person name="Grigoriev I."/>
            <person name="Sun S."/>
            <person name="Heitman J."/>
            <person name="Bruck T."/>
            <person name="Nowrousian M."/>
        </authorList>
    </citation>
    <scope>NUCLEOTIDE SEQUENCE [LARGE SCALE GENOMIC DNA]</scope>
    <source>
        <strain evidence="10 11">IBC0246</strain>
    </source>
</reference>
<proteinExistence type="inferred from homology"/>
<dbReference type="InterPro" id="IPR016964">
    <property type="entry name" value="Sigma2_recept"/>
</dbReference>
<evidence type="ECO:0000256" key="6">
    <source>
        <dbReference type="ARBA" id="ARBA00023136"/>
    </source>
</evidence>
<dbReference type="InterPro" id="IPR033118">
    <property type="entry name" value="EXPERA"/>
</dbReference>